<sequence>MKLEEIALAPAIKTEAARIAQRIEIADGLLEMATAGGVGEGFLMGLACADAVSVQGIEALEELFSEVMTRKLAEARKQS</sequence>
<name>A0AA46ZU00_PSEVI</name>
<accession>A0AA46ZU00</accession>
<dbReference type="Proteomes" id="UP001163644">
    <property type="component" value="Chromosome"/>
</dbReference>
<organism evidence="1 2">
    <name type="scientific">Pseudomonas viridiflava</name>
    <name type="common">Phytomonas viridiflava</name>
    <dbReference type="NCBI Taxonomy" id="33069"/>
    <lineage>
        <taxon>Bacteria</taxon>
        <taxon>Pseudomonadati</taxon>
        <taxon>Pseudomonadota</taxon>
        <taxon>Gammaproteobacteria</taxon>
        <taxon>Pseudomonadales</taxon>
        <taxon>Pseudomonadaceae</taxon>
        <taxon>Pseudomonas</taxon>
    </lineage>
</organism>
<dbReference type="AlphaFoldDB" id="A0AA46ZU00"/>
<dbReference type="RefSeq" id="WP_029242162.1">
    <property type="nucleotide sequence ID" value="NZ_CP036495.1"/>
</dbReference>
<dbReference type="EMBL" id="CP036495">
    <property type="protein sequence ID" value="UZA69370.1"/>
    <property type="molecule type" value="Genomic_DNA"/>
</dbReference>
<protein>
    <submittedName>
        <fullName evidence="1">Uncharacterized protein</fullName>
    </submittedName>
</protein>
<reference evidence="1" key="1">
    <citation type="submission" date="2019-02" db="EMBL/GenBank/DDBJ databases">
        <authorList>
            <person name="Lutz S."/>
            <person name="Schori C."/>
            <person name="Ahrens C.H."/>
            <person name="Gueguen E."/>
        </authorList>
    </citation>
    <scope>NUCLEOTIDE SEQUENCE</scope>
    <source>
        <strain evidence="1">Psy35</strain>
    </source>
</reference>
<gene>
    <name evidence="1" type="ORF">EZZ81_14490</name>
</gene>
<evidence type="ECO:0000313" key="1">
    <source>
        <dbReference type="EMBL" id="UZA69370.1"/>
    </source>
</evidence>
<evidence type="ECO:0000313" key="2">
    <source>
        <dbReference type="Proteomes" id="UP001163644"/>
    </source>
</evidence>
<proteinExistence type="predicted"/>